<keyword evidence="2 6" id="KW-0349">Heme</keyword>
<dbReference type="InterPro" id="IPR044399">
    <property type="entry name" value="Mb-like_M"/>
</dbReference>
<keyword evidence="4 6" id="KW-0479">Metal-binding</keyword>
<accession>A0AAD9ULM0</accession>
<evidence type="ECO:0000313" key="10">
    <source>
        <dbReference type="EMBL" id="KAK2194033.1"/>
    </source>
</evidence>
<keyword evidence="1 6" id="KW-0813">Transport</keyword>
<dbReference type="PROSITE" id="PS01033">
    <property type="entry name" value="GLOBIN"/>
    <property type="match status" value="1"/>
</dbReference>
<evidence type="ECO:0000256" key="3">
    <source>
        <dbReference type="ARBA" id="ARBA00022621"/>
    </source>
</evidence>
<comment type="similarity">
    <text evidence="6 8">Belongs to the globin family.</text>
</comment>
<protein>
    <recommendedName>
        <fullName evidence="6">Extracellular globin</fullName>
    </recommendedName>
</protein>
<dbReference type="InterPro" id="IPR014610">
    <property type="entry name" value="Haemoglobin_extracell"/>
</dbReference>
<sequence length="132" mass="13868">MCGAPSSLDVVLPLPRLSSRSLFANVPAAVSLFGGVNGENINSNEFKAHCIRVVNGLDSAIGLLSDPATLNAQLAHLATQHKAREGVTKGGFSAIAQSFLRVMPQVASCFNPDAWSRCFNRITDGMTDGLPA</sequence>
<dbReference type="Pfam" id="PF00042">
    <property type="entry name" value="Globin"/>
    <property type="match status" value="1"/>
</dbReference>
<dbReference type="EMBL" id="JAODUO010000003">
    <property type="protein sequence ID" value="KAK2194033.1"/>
    <property type="molecule type" value="Genomic_DNA"/>
</dbReference>
<gene>
    <name evidence="10" type="ORF">NP493_3g06043</name>
</gene>
<evidence type="ECO:0000256" key="6">
    <source>
        <dbReference type="PIRNR" id="PIRNR036517"/>
    </source>
</evidence>
<keyword evidence="11" id="KW-1185">Reference proteome</keyword>
<keyword evidence="5 6" id="KW-0408">Iron</keyword>
<keyword evidence="3 6" id="KW-0561">Oxygen transport</keyword>
<feature type="binding site" description="proximal binding residue" evidence="7">
    <location>
        <position position="81"/>
    </location>
    <ligand>
        <name>heme b</name>
        <dbReference type="ChEBI" id="CHEBI:60344"/>
    </ligand>
    <ligandPart>
        <name>Fe</name>
        <dbReference type="ChEBI" id="CHEBI:18248"/>
    </ligandPart>
</feature>
<comment type="caution">
    <text evidence="10">The sequence shown here is derived from an EMBL/GenBank/DDBJ whole genome shotgun (WGS) entry which is preliminary data.</text>
</comment>
<dbReference type="GO" id="GO:0019825">
    <property type="term" value="F:oxygen binding"/>
    <property type="evidence" value="ECO:0007669"/>
    <property type="project" value="UniProtKB-UniRule"/>
</dbReference>
<reference evidence="10" key="1">
    <citation type="journal article" date="2023" name="Mol. Biol. Evol.">
        <title>Third-Generation Sequencing Reveals the Adaptive Role of the Epigenome in Three Deep-Sea Polychaetes.</title>
        <authorList>
            <person name="Perez M."/>
            <person name="Aroh O."/>
            <person name="Sun Y."/>
            <person name="Lan Y."/>
            <person name="Juniper S.K."/>
            <person name="Young C.R."/>
            <person name="Angers B."/>
            <person name="Qian P.Y."/>
        </authorList>
    </citation>
    <scope>NUCLEOTIDE SEQUENCE</scope>
    <source>
        <strain evidence="10">R07B-5</strain>
    </source>
</reference>
<dbReference type="CDD" id="cd01040">
    <property type="entry name" value="Mb-like"/>
    <property type="match status" value="1"/>
</dbReference>
<evidence type="ECO:0000256" key="8">
    <source>
        <dbReference type="RuleBase" id="RU000356"/>
    </source>
</evidence>
<dbReference type="InterPro" id="IPR000971">
    <property type="entry name" value="Globin"/>
</dbReference>
<dbReference type="InterPro" id="IPR009050">
    <property type="entry name" value="Globin-like_sf"/>
</dbReference>
<evidence type="ECO:0000256" key="1">
    <source>
        <dbReference type="ARBA" id="ARBA00022448"/>
    </source>
</evidence>
<dbReference type="Gene3D" id="1.10.490.10">
    <property type="entry name" value="Globins"/>
    <property type="match status" value="1"/>
</dbReference>
<dbReference type="GO" id="GO:0005576">
    <property type="term" value="C:extracellular region"/>
    <property type="evidence" value="ECO:0007669"/>
    <property type="project" value="UniProtKB-UniRule"/>
</dbReference>
<evidence type="ECO:0000313" key="11">
    <source>
        <dbReference type="Proteomes" id="UP001209878"/>
    </source>
</evidence>
<evidence type="ECO:0000256" key="5">
    <source>
        <dbReference type="ARBA" id="ARBA00023004"/>
    </source>
</evidence>
<dbReference type="SUPFAM" id="SSF46458">
    <property type="entry name" value="Globin-like"/>
    <property type="match status" value="1"/>
</dbReference>
<dbReference type="Proteomes" id="UP001209878">
    <property type="component" value="Unassembled WGS sequence"/>
</dbReference>
<dbReference type="PIRSF" id="PIRSF036517">
    <property type="entry name" value="Ext_hemo"/>
    <property type="match status" value="1"/>
</dbReference>
<dbReference type="GO" id="GO:0020037">
    <property type="term" value="F:heme binding"/>
    <property type="evidence" value="ECO:0007669"/>
    <property type="project" value="UniProtKB-UniRule"/>
</dbReference>
<evidence type="ECO:0000259" key="9">
    <source>
        <dbReference type="PROSITE" id="PS01033"/>
    </source>
</evidence>
<organism evidence="10 11">
    <name type="scientific">Ridgeia piscesae</name>
    <name type="common">Tubeworm</name>
    <dbReference type="NCBI Taxonomy" id="27915"/>
    <lineage>
        <taxon>Eukaryota</taxon>
        <taxon>Metazoa</taxon>
        <taxon>Spiralia</taxon>
        <taxon>Lophotrochozoa</taxon>
        <taxon>Annelida</taxon>
        <taxon>Polychaeta</taxon>
        <taxon>Sedentaria</taxon>
        <taxon>Canalipalpata</taxon>
        <taxon>Sabellida</taxon>
        <taxon>Siboglinidae</taxon>
        <taxon>Ridgeia</taxon>
    </lineage>
</organism>
<feature type="domain" description="Globin" evidence="9">
    <location>
        <begin position="1"/>
        <end position="131"/>
    </location>
</feature>
<evidence type="ECO:0000256" key="2">
    <source>
        <dbReference type="ARBA" id="ARBA00022617"/>
    </source>
</evidence>
<evidence type="ECO:0000256" key="7">
    <source>
        <dbReference type="PIRSR" id="PIRSR036517-1"/>
    </source>
</evidence>
<proteinExistence type="inferred from homology"/>
<dbReference type="InterPro" id="IPR012292">
    <property type="entry name" value="Globin/Proto"/>
</dbReference>
<dbReference type="GO" id="GO:0005506">
    <property type="term" value="F:iron ion binding"/>
    <property type="evidence" value="ECO:0007669"/>
    <property type="project" value="UniProtKB-UniRule"/>
</dbReference>
<evidence type="ECO:0000256" key="4">
    <source>
        <dbReference type="ARBA" id="ARBA00022723"/>
    </source>
</evidence>
<name>A0AAD9ULM0_RIDPI</name>
<dbReference type="GO" id="GO:0005344">
    <property type="term" value="F:oxygen carrier activity"/>
    <property type="evidence" value="ECO:0007669"/>
    <property type="project" value="UniProtKB-UniRule"/>
</dbReference>
<dbReference type="GO" id="GO:0005833">
    <property type="term" value="C:hemoglobin complex"/>
    <property type="evidence" value="ECO:0007669"/>
    <property type="project" value="UniProtKB-UniRule"/>
</dbReference>
<dbReference type="AlphaFoldDB" id="A0AAD9ULM0"/>